<reference evidence="1 2" key="1">
    <citation type="submission" date="2016-11" db="EMBL/GenBank/DDBJ databases">
        <authorList>
            <consortium name="Pathogen Informatics"/>
        </authorList>
    </citation>
    <scope>NUCLEOTIDE SEQUENCE [LARGE SCALE GENOMIC DNA]</scope>
    <source>
        <strain evidence="1 2">104</strain>
    </source>
</reference>
<protein>
    <recommendedName>
        <fullName evidence="3">Head-to-tail adaptor</fullName>
    </recommendedName>
</protein>
<accession>A0AB38D1J1</accession>
<gene>
    <name evidence="1" type="ORF">SAMEA2070301_03376</name>
</gene>
<proteinExistence type="predicted"/>
<comment type="caution">
    <text evidence="1">The sequence shown here is derived from an EMBL/GenBank/DDBJ whole genome shotgun (WGS) entry which is preliminary data.</text>
</comment>
<sequence>MAGLLASVDELQTLMHTEFSGEAREQAQLVLSIVSSWARVVSGQPWPDAPTGVPDDVRAVVLAASRRELRNPDRVITRQMGPFNVTYSAPPDGFFYPAELAILKRFKRSGGLRTVATTRSDTPCMGTAFLQYGSGDVLFPAFSAFEPGYDEAIHVC</sequence>
<dbReference type="AlphaFoldDB" id="A0AB38D1J1"/>
<dbReference type="EMBL" id="FSHM01000004">
    <property type="protein sequence ID" value="SIB24654.1"/>
    <property type="molecule type" value="Genomic_DNA"/>
</dbReference>
<evidence type="ECO:0000313" key="1">
    <source>
        <dbReference type="EMBL" id="SIB24654.1"/>
    </source>
</evidence>
<name>A0AB38D1J1_9MYCO</name>
<evidence type="ECO:0008006" key="3">
    <source>
        <dbReference type="Google" id="ProtNLM"/>
    </source>
</evidence>
<dbReference type="RefSeq" id="WP_074323189.1">
    <property type="nucleotide sequence ID" value="NZ_FRZT01000017.1"/>
</dbReference>
<organism evidence="1 2">
    <name type="scientific">Mycobacteroides abscessus subsp. abscessus</name>
    <dbReference type="NCBI Taxonomy" id="1185650"/>
    <lineage>
        <taxon>Bacteria</taxon>
        <taxon>Bacillati</taxon>
        <taxon>Actinomycetota</taxon>
        <taxon>Actinomycetes</taxon>
        <taxon>Mycobacteriales</taxon>
        <taxon>Mycobacteriaceae</taxon>
        <taxon>Mycobacteroides</taxon>
        <taxon>Mycobacteroides abscessus</taxon>
    </lineage>
</organism>
<evidence type="ECO:0000313" key="2">
    <source>
        <dbReference type="Proteomes" id="UP000185210"/>
    </source>
</evidence>
<dbReference type="Proteomes" id="UP000185210">
    <property type="component" value="Unassembled WGS sequence"/>
</dbReference>